<sequence length="179" mass="20710">MRRSVQLQQYYLSILTTAGIPMYLIGQHKEKQVYYFDLEKDELQNLPKENWTAIGIVNGAYKKQLFEGFIKHNVYSGLLEFKGQGIYGETLHDHFDERIVELENIEGYPETDIMTTWYGGEKNDLPNALWDSFNISFATDSIDSARTKVICISMDGQNYQDTIRAILARLNEGWIPPDE</sequence>
<name>A0ABW6A6V5_9BACT</name>
<dbReference type="RefSeq" id="WP_386100427.1">
    <property type="nucleotide sequence ID" value="NZ_JBHUOZ010000003.1"/>
</dbReference>
<dbReference type="Proteomes" id="UP001597511">
    <property type="component" value="Unassembled WGS sequence"/>
</dbReference>
<reference evidence="2" key="1">
    <citation type="journal article" date="2019" name="Int. J. Syst. Evol. Microbiol.">
        <title>The Global Catalogue of Microorganisms (GCM) 10K type strain sequencing project: providing services to taxonomists for standard genome sequencing and annotation.</title>
        <authorList>
            <consortium name="The Broad Institute Genomics Platform"/>
            <consortium name="The Broad Institute Genome Sequencing Center for Infectious Disease"/>
            <person name="Wu L."/>
            <person name="Ma J."/>
        </authorList>
    </citation>
    <scope>NUCLEOTIDE SEQUENCE [LARGE SCALE GENOMIC DNA]</scope>
    <source>
        <strain evidence="2">KCTC 23299</strain>
    </source>
</reference>
<comment type="caution">
    <text evidence="1">The sequence shown here is derived from an EMBL/GenBank/DDBJ whole genome shotgun (WGS) entry which is preliminary data.</text>
</comment>
<accession>A0ABW6A6V5</accession>
<keyword evidence="2" id="KW-1185">Reference proteome</keyword>
<proteinExistence type="predicted"/>
<organism evidence="1 2">
    <name type="scientific">Terrimonas rubra</name>
    <dbReference type="NCBI Taxonomy" id="1035890"/>
    <lineage>
        <taxon>Bacteria</taxon>
        <taxon>Pseudomonadati</taxon>
        <taxon>Bacteroidota</taxon>
        <taxon>Chitinophagia</taxon>
        <taxon>Chitinophagales</taxon>
        <taxon>Chitinophagaceae</taxon>
        <taxon>Terrimonas</taxon>
    </lineage>
</organism>
<evidence type="ECO:0000313" key="2">
    <source>
        <dbReference type="Proteomes" id="UP001597511"/>
    </source>
</evidence>
<evidence type="ECO:0000313" key="1">
    <source>
        <dbReference type="EMBL" id="MFD2920992.1"/>
    </source>
</evidence>
<gene>
    <name evidence="1" type="ORF">ACFS6H_14805</name>
</gene>
<protein>
    <submittedName>
        <fullName evidence="1">Uncharacterized protein</fullName>
    </submittedName>
</protein>
<dbReference type="EMBL" id="JBHUOZ010000003">
    <property type="protein sequence ID" value="MFD2920992.1"/>
    <property type="molecule type" value="Genomic_DNA"/>
</dbReference>